<reference evidence="10 11" key="1">
    <citation type="submission" date="2015-12" db="EMBL/GenBank/DDBJ databases">
        <title>The genome of Folsomia candida.</title>
        <authorList>
            <person name="Faddeeva A."/>
            <person name="Derks M.F."/>
            <person name="Anvar Y."/>
            <person name="Smit S."/>
            <person name="Van Straalen N."/>
            <person name="Roelofs D."/>
        </authorList>
    </citation>
    <scope>NUCLEOTIDE SEQUENCE [LARGE SCALE GENOMIC DNA]</scope>
    <source>
        <strain evidence="10 11">VU population</strain>
        <tissue evidence="10">Whole body</tissue>
    </source>
</reference>
<protein>
    <submittedName>
        <fullName evidence="10">Uncharacterized protein</fullName>
    </submittedName>
</protein>
<evidence type="ECO:0000256" key="5">
    <source>
        <dbReference type="ARBA" id="ARBA00023136"/>
    </source>
</evidence>
<sequence>MKNFRIFITSLFANLAVSQDYTDQSQLQKILDPKFQQGCLILIYNHGLDTNSTASKFFIDQIISKSKDLSQLLILSGTLNKNHTMNNLRNACSVTVIVHHYQQRGVDANKELNNVLQTTFKQEIIPLLLPQHSVVIHIAVVTELLISPKLIPTFERRPITLFLLIVTTELHQQDARFLLCNEGECKRPKPTIGIFLPPQQVHFIHLWHGGNMPHCIDAPWLDAIKRRVCPLPISFMEILASHINFTVKFDWNYRALQLLPNGFVIPTAKTAFYSAEIRPALNLVGLFGHSIIFCDRKDSFYSTSGNMFHTFFHKVGTWTGPLPWELWVFMFLNFCLVVFIQVAVMKGRLGPATFEGFRVLVRQDVVSANPMISSILISFSWVCFTLLQIYEGRFTSLVLIPLVPDLPSSLAELISLNYKIIADNQSHSFTTTYSIDLQIRFPHLKPSEFVNLFEFRKTPDDAYKAFVSGSDKFIFIDTTKVSGVGERRKGIIAQWSELDIGKTCHELNERLTSFMHYWMFLSSSRDVLMNAFVRLKQSGIPTFFDAHNTHYQDKLVREKRREKKRRHEIVEPVSIASIKLDHVVPVLILMAFCMIGVGGIGLGLEIRWKLRSTIQVQNHYIF</sequence>
<comment type="subcellular location">
    <subcellularLocation>
        <location evidence="1">Cell membrane</location>
        <topology evidence="1">Multi-pass membrane protein</topology>
    </subcellularLocation>
</comment>
<evidence type="ECO:0000256" key="4">
    <source>
        <dbReference type="ARBA" id="ARBA00022989"/>
    </source>
</evidence>
<keyword evidence="5 8" id="KW-0472">Membrane</keyword>
<evidence type="ECO:0000256" key="6">
    <source>
        <dbReference type="ARBA" id="ARBA00023170"/>
    </source>
</evidence>
<keyword evidence="11" id="KW-1185">Reference proteome</keyword>
<keyword evidence="4 8" id="KW-1133">Transmembrane helix</keyword>
<feature type="chain" id="PRO_5012691658" evidence="9">
    <location>
        <begin position="19"/>
        <end position="622"/>
    </location>
</feature>
<feature type="transmembrane region" description="Helical" evidence="8">
    <location>
        <begin position="583"/>
        <end position="604"/>
    </location>
</feature>
<evidence type="ECO:0000256" key="8">
    <source>
        <dbReference type="SAM" id="Phobius"/>
    </source>
</evidence>
<feature type="signal peptide" evidence="9">
    <location>
        <begin position="1"/>
        <end position="18"/>
    </location>
</feature>
<keyword evidence="9" id="KW-0732">Signal</keyword>
<dbReference type="AlphaFoldDB" id="A0A226EIR7"/>
<name>A0A226EIR7_FOLCA</name>
<evidence type="ECO:0000256" key="2">
    <source>
        <dbReference type="ARBA" id="ARBA00022475"/>
    </source>
</evidence>
<keyword evidence="7" id="KW-0325">Glycoprotein</keyword>
<dbReference type="Proteomes" id="UP000198287">
    <property type="component" value="Unassembled WGS sequence"/>
</dbReference>
<evidence type="ECO:0000256" key="7">
    <source>
        <dbReference type="ARBA" id="ARBA00023180"/>
    </source>
</evidence>
<proteinExistence type="predicted"/>
<dbReference type="PANTHER" id="PTHR42643">
    <property type="entry name" value="IONOTROPIC RECEPTOR 20A-RELATED"/>
    <property type="match status" value="1"/>
</dbReference>
<evidence type="ECO:0000256" key="1">
    <source>
        <dbReference type="ARBA" id="ARBA00004651"/>
    </source>
</evidence>
<dbReference type="GO" id="GO:0005886">
    <property type="term" value="C:plasma membrane"/>
    <property type="evidence" value="ECO:0007669"/>
    <property type="project" value="UniProtKB-SubCell"/>
</dbReference>
<keyword evidence="2" id="KW-1003">Cell membrane</keyword>
<dbReference type="PANTHER" id="PTHR42643:SF30">
    <property type="entry name" value="IONOTROPIC RECEPTOR 40A-RELATED"/>
    <property type="match status" value="1"/>
</dbReference>
<evidence type="ECO:0000256" key="9">
    <source>
        <dbReference type="SAM" id="SignalP"/>
    </source>
</evidence>
<evidence type="ECO:0000313" key="11">
    <source>
        <dbReference type="Proteomes" id="UP000198287"/>
    </source>
</evidence>
<organism evidence="10 11">
    <name type="scientific">Folsomia candida</name>
    <name type="common">Springtail</name>
    <dbReference type="NCBI Taxonomy" id="158441"/>
    <lineage>
        <taxon>Eukaryota</taxon>
        <taxon>Metazoa</taxon>
        <taxon>Ecdysozoa</taxon>
        <taxon>Arthropoda</taxon>
        <taxon>Hexapoda</taxon>
        <taxon>Collembola</taxon>
        <taxon>Entomobryomorpha</taxon>
        <taxon>Isotomoidea</taxon>
        <taxon>Isotomidae</taxon>
        <taxon>Proisotominae</taxon>
        <taxon>Folsomia</taxon>
    </lineage>
</organism>
<dbReference type="EMBL" id="LNIX01000003">
    <property type="protein sequence ID" value="OXA57007.1"/>
    <property type="molecule type" value="Genomic_DNA"/>
</dbReference>
<feature type="transmembrane region" description="Helical" evidence="8">
    <location>
        <begin position="324"/>
        <end position="344"/>
    </location>
</feature>
<accession>A0A226EIR7</accession>
<dbReference type="InterPro" id="IPR052192">
    <property type="entry name" value="Insect_Ionotropic_Sensory_Rcpt"/>
</dbReference>
<keyword evidence="3 8" id="KW-0812">Transmembrane</keyword>
<comment type="caution">
    <text evidence="10">The sequence shown here is derived from an EMBL/GenBank/DDBJ whole genome shotgun (WGS) entry which is preliminary data.</text>
</comment>
<keyword evidence="6" id="KW-0675">Receptor</keyword>
<evidence type="ECO:0000256" key="3">
    <source>
        <dbReference type="ARBA" id="ARBA00022692"/>
    </source>
</evidence>
<feature type="transmembrane region" description="Helical" evidence="8">
    <location>
        <begin position="365"/>
        <end position="390"/>
    </location>
</feature>
<gene>
    <name evidence="10" type="ORF">Fcan01_06799</name>
</gene>
<evidence type="ECO:0000313" key="10">
    <source>
        <dbReference type="EMBL" id="OXA57007.1"/>
    </source>
</evidence>